<evidence type="ECO:0000256" key="3">
    <source>
        <dbReference type="ARBA" id="ARBA00022741"/>
    </source>
</evidence>
<dbReference type="CDD" id="cd09168">
    <property type="entry name" value="PLDc_PaPPK1_C2_like"/>
    <property type="match status" value="1"/>
</dbReference>
<keyword evidence="6" id="KW-0460">Magnesium</keyword>
<feature type="domain" description="Polyphosphate kinase C-terminal" evidence="10">
    <location>
        <begin position="514"/>
        <end position="684"/>
    </location>
</feature>
<proteinExistence type="inferred from homology"/>
<feature type="binding site" evidence="6">
    <location>
        <position position="386"/>
    </location>
    <ligand>
        <name>Mg(2+)</name>
        <dbReference type="ChEBI" id="CHEBI:18420"/>
    </ligand>
</feature>
<evidence type="ECO:0000259" key="8">
    <source>
        <dbReference type="Pfam" id="PF02503"/>
    </source>
</evidence>
<evidence type="ECO:0000256" key="2">
    <source>
        <dbReference type="ARBA" id="ARBA00022679"/>
    </source>
</evidence>
<sequence length="699" mass="79652">MSKPITIPQKTTKKCMREIYMNREYSWLLFNKRVLDQAEDLTNPLLERCKFLSIFTSNLDEFFMVRVGSLVNENITEPGETENKTRLTAAQQLDAIADVVKRQYRMRAECFKTLRKELSASGLKLLRASELTPRQEMECREIFMRRVLPLLSLMVLDAKHPLMQFENKRGYVICQLEKEGRRMIGVVSINPALERLYRIGEGKKVRLIVLEELVRLCAKYAFTGYTVSDQLMVRVTRNADFDTAIEDTDLERDFTEVMKRKVESRARMGVVRLEADNKSSKLTDFVLKIIKLDQKFCYEDECYFDYKFLFSLGNYLPAEKAVKLKYEPFKGAIPSCVSNASSLIGLISSRDVFLSYPYDSMSPVVDLLEECARDKRVSSIMITIYRLAHHSRIAELLCRASENGKQVTVVIELCARFDEENNLYFANKLQEAGCTIIYGMDNYKVHSKIISIVLQDGGEISYITHLGTGNYNESTSRQYTDLNILTSDKKIGEDAVAFFRNVAICNTDFKYQRLLVAPETLKSGLIACIDREIEKAKAGKEGRILAKMNSLTDKEIIDRFAAASEAGVKIELVIRGICCLVPGIEGRTDNIRVVSIVGRFLEHSRVYCFGSGKDRVMYISSADLMTRNTDKRVEIATPVLDEKIADEIEDIVRTMLADNVKARELHSDGAYYPVPAEGEAVNAQESFLREASHSRSFEE</sequence>
<dbReference type="SUPFAM" id="SSF140356">
    <property type="entry name" value="PPK N-terminal domain-like"/>
    <property type="match status" value="1"/>
</dbReference>
<feature type="domain" description="Polyphosphate kinase C-terminal" evidence="11">
    <location>
        <begin position="345"/>
        <end position="503"/>
    </location>
</feature>
<dbReference type="Gene3D" id="3.30.1840.10">
    <property type="entry name" value="Polyphosphate kinase middle domain"/>
    <property type="match status" value="1"/>
</dbReference>
<dbReference type="GO" id="GO:0046872">
    <property type="term" value="F:metal ion binding"/>
    <property type="evidence" value="ECO:0007669"/>
    <property type="project" value="UniProtKB-KW"/>
</dbReference>
<dbReference type="InterPro" id="IPR003414">
    <property type="entry name" value="PP_kinase"/>
</dbReference>
<keyword evidence="2 6" id="KW-0808">Transferase</keyword>
<evidence type="ECO:0000259" key="9">
    <source>
        <dbReference type="Pfam" id="PF13089"/>
    </source>
</evidence>
<dbReference type="Pfam" id="PF17941">
    <property type="entry name" value="PP_kinase_C_1"/>
    <property type="match status" value="1"/>
</dbReference>
<comment type="function">
    <text evidence="6 7">Catalyzes the reversible transfer of the terminal phosphate of ATP to form a long-chain polyphosphate (polyP).</text>
</comment>
<dbReference type="GO" id="GO:0005524">
    <property type="term" value="F:ATP binding"/>
    <property type="evidence" value="ECO:0007669"/>
    <property type="project" value="UniProtKB-KW"/>
</dbReference>
<keyword evidence="3 6" id="KW-0547">Nucleotide-binding</keyword>
<gene>
    <name evidence="12" type="primary">ppk1</name>
    <name evidence="6" type="synonym">ppk</name>
    <name evidence="12" type="ORF">H9812_03900</name>
</gene>
<comment type="caution">
    <text evidence="12">The sequence shown here is derived from an EMBL/GenBank/DDBJ whole genome shotgun (WGS) entry which is preliminary data.</text>
</comment>
<dbReference type="InterPro" id="IPR025200">
    <property type="entry name" value="PPK_C_dom2"/>
</dbReference>
<feature type="domain" description="Polyphosphate kinase middle" evidence="8">
    <location>
        <begin position="135"/>
        <end position="312"/>
    </location>
</feature>
<dbReference type="PIRSF" id="PIRSF015589">
    <property type="entry name" value="PP_kinase"/>
    <property type="match status" value="1"/>
</dbReference>
<feature type="active site" description="Phosphohistidine intermediate" evidence="6">
    <location>
        <position position="446"/>
    </location>
</feature>
<dbReference type="Proteomes" id="UP000824044">
    <property type="component" value="Unassembled WGS sequence"/>
</dbReference>
<evidence type="ECO:0000313" key="13">
    <source>
        <dbReference type="Proteomes" id="UP000824044"/>
    </source>
</evidence>
<dbReference type="NCBIfam" id="NF003921">
    <property type="entry name" value="PRK05443.2-2"/>
    <property type="match status" value="1"/>
</dbReference>
<dbReference type="Gene3D" id="1.20.58.310">
    <property type="entry name" value="Polyphosphate kinase N-terminal domain"/>
    <property type="match status" value="1"/>
</dbReference>
<dbReference type="InterPro" id="IPR036830">
    <property type="entry name" value="PP_kinase_middle_dom_sf"/>
</dbReference>
<dbReference type="NCBIfam" id="TIGR03705">
    <property type="entry name" value="poly_P_kin"/>
    <property type="match status" value="1"/>
</dbReference>
<dbReference type="Pfam" id="PF13089">
    <property type="entry name" value="PP_kinase_N"/>
    <property type="match status" value="1"/>
</dbReference>
<evidence type="ECO:0000256" key="4">
    <source>
        <dbReference type="ARBA" id="ARBA00022777"/>
    </source>
</evidence>
<evidence type="ECO:0000256" key="6">
    <source>
        <dbReference type="HAMAP-Rule" id="MF_00347"/>
    </source>
</evidence>
<dbReference type="EC" id="2.7.4.1" evidence="6 7"/>
<evidence type="ECO:0000313" key="12">
    <source>
        <dbReference type="EMBL" id="HIZ24601.1"/>
    </source>
</evidence>
<protein>
    <recommendedName>
        <fullName evidence="6 7">Polyphosphate kinase</fullName>
        <ecNumber evidence="6 7">2.7.4.1</ecNumber>
    </recommendedName>
    <alternativeName>
        <fullName evidence="6">ATP-polyphosphate phosphotransferase</fullName>
    </alternativeName>
    <alternativeName>
        <fullName evidence="6">Polyphosphoric acid kinase</fullName>
    </alternativeName>
</protein>
<dbReference type="InterPro" id="IPR025198">
    <property type="entry name" value="PPK_N_dom"/>
</dbReference>
<evidence type="ECO:0000256" key="1">
    <source>
        <dbReference type="ARBA" id="ARBA00022553"/>
    </source>
</evidence>
<reference evidence="12" key="1">
    <citation type="journal article" date="2021" name="PeerJ">
        <title>Extensive microbial diversity within the chicken gut microbiome revealed by metagenomics and culture.</title>
        <authorList>
            <person name="Gilroy R."/>
            <person name="Ravi A."/>
            <person name="Getino M."/>
            <person name="Pursley I."/>
            <person name="Horton D.L."/>
            <person name="Alikhan N.F."/>
            <person name="Baker D."/>
            <person name="Gharbi K."/>
            <person name="Hall N."/>
            <person name="Watson M."/>
            <person name="Adriaenssens E.M."/>
            <person name="Foster-Nyarko E."/>
            <person name="Jarju S."/>
            <person name="Secka A."/>
            <person name="Antonio M."/>
            <person name="Oren A."/>
            <person name="Chaudhuri R.R."/>
            <person name="La Ragione R."/>
            <person name="Hildebrand F."/>
            <person name="Pallen M.J."/>
        </authorList>
    </citation>
    <scope>NUCLEOTIDE SEQUENCE</scope>
    <source>
        <strain evidence="12">CHK33-5263</strain>
    </source>
</reference>
<dbReference type="SUPFAM" id="SSF56024">
    <property type="entry name" value="Phospholipase D/nuclease"/>
    <property type="match status" value="2"/>
</dbReference>
<dbReference type="GO" id="GO:0008976">
    <property type="term" value="F:polyphosphate kinase activity"/>
    <property type="evidence" value="ECO:0007669"/>
    <property type="project" value="UniProtKB-UniRule"/>
</dbReference>
<name>A0A9D2IVD5_9FIRM</name>
<accession>A0A9D2IVD5</accession>
<comment type="cofactor">
    <cofactor evidence="6">
        <name>Mg(2+)</name>
        <dbReference type="ChEBI" id="CHEBI:18420"/>
    </cofactor>
</comment>
<dbReference type="Gene3D" id="3.30.870.10">
    <property type="entry name" value="Endonuclease Chain A"/>
    <property type="match status" value="2"/>
</dbReference>
<comment type="PTM">
    <text evidence="6 7">An intermediate of this reaction is the autophosphorylated ppk in which a phosphate is covalently linked to a histidine residue through a N-P bond.</text>
</comment>
<feature type="binding site" evidence="6">
    <location>
        <position position="416"/>
    </location>
    <ligand>
        <name>Mg(2+)</name>
        <dbReference type="ChEBI" id="CHEBI:18420"/>
    </ligand>
</feature>
<keyword evidence="6" id="KW-0479">Metal-binding</keyword>
<dbReference type="PANTHER" id="PTHR30218">
    <property type="entry name" value="POLYPHOSPHATE KINASE"/>
    <property type="match status" value="1"/>
</dbReference>
<feature type="binding site" evidence="6">
    <location>
        <position position="58"/>
    </location>
    <ligand>
        <name>ATP</name>
        <dbReference type="ChEBI" id="CHEBI:30616"/>
    </ligand>
</feature>
<comment type="similarity">
    <text evidence="6 7">Belongs to the polyphosphate kinase 1 (PPK1) family.</text>
</comment>
<keyword evidence="5 6" id="KW-0067">ATP-binding</keyword>
<dbReference type="HAMAP" id="MF_00347">
    <property type="entry name" value="Polyphosphate_kinase"/>
    <property type="match status" value="1"/>
</dbReference>
<evidence type="ECO:0000256" key="5">
    <source>
        <dbReference type="ARBA" id="ARBA00022840"/>
    </source>
</evidence>
<reference evidence="12" key="2">
    <citation type="submission" date="2021-04" db="EMBL/GenBank/DDBJ databases">
        <authorList>
            <person name="Gilroy R."/>
        </authorList>
    </citation>
    <scope>NUCLEOTIDE SEQUENCE</scope>
    <source>
        <strain evidence="12">CHK33-5263</strain>
    </source>
</reference>
<dbReference type="InterPro" id="IPR024953">
    <property type="entry name" value="PP_kinase_middle"/>
</dbReference>
<feature type="binding site" evidence="6">
    <location>
        <position position="603"/>
    </location>
    <ligand>
        <name>ATP</name>
        <dbReference type="ChEBI" id="CHEBI:30616"/>
    </ligand>
</feature>
<feature type="binding site" evidence="6">
    <location>
        <position position="479"/>
    </location>
    <ligand>
        <name>ATP</name>
        <dbReference type="ChEBI" id="CHEBI:30616"/>
    </ligand>
</feature>
<evidence type="ECO:0000259" key="10">
    <source>
        <dbReference type="Pfam" id="PF13090"/>
    </source>
</evidence>
<feature type="binding site" evidence="6">
    <location>
        <position position="575"/>
    </location>
    <ligand>
        <name>ATP</name>
        <dbReference type="ChEBI" id="CHEBI:30616"/>
    </ligand>
</feature>
<dbReference type="NCBIfam" id="NF003917">
    <property type="entry name" value="PRK05443.1-1"/>
    <property type="match status" value="1"/>
</dbReference>
<dbReference type="GO" id="GO:0009358">
    <property type="term" value="C:polyphosphate kinase complex"/>
    <property type="evidence" value="ECO:0007669"/>
    <property type="project" value="InterPro"/>
</dbReference>
<evidence type="ECO:0000256" key="7">
    <source>
        <dbReference type="RuleBase" id="RU003800"/>
    </source>
</evidence>
<feature type="domain" description="Polyphosphate kinase N-terminal" evidence="9">
    <location>
        <begin position="20"/>
        <end position="125"/>
    </location>
</feature>
<dbReference type="Pfam" id="PF13090">
    <property type="entry name" value="PP_kinase_C"/>
    <property type="match status" value="1"/>
</dbReference>
<dbReference type="Pfam" id="PF02503">
    <property type="entry name" value="PP_kinase"/>
    <property type="match status" value="1"/>
</dbReference>
<dbReference type="EMBL" id="DXBS01000075">
    <property type="protein sequence ID" value="HIZ24601.1"/>
    <property type="molecule type" value="Genomic_DNA"/>
</dbReference>
<dbReference type="GO" id="GO:0006799">
    <property type="term" value="P:polyphosphate biosynthetic process"/>
    <property type="evidence" value="ECO:0007669"/>
    <property type="project" value="UniProtKB-UniRule"/>
</dbReference>
<dbReference type="SUPFAM" id="SSF143724">
    <property type="entry name" value="PHP14-like"/>
    <property type="match status" value="1"/>
</dbReference>
<evidence type="ECO:0000259" key="11">
    <source>
        <dbReference type="Pfam" id="PF17941"/>
    </source>
</evidence>
<comment type="catalytic activity">
    <reaction evidence="6 7">
        <text>[phosphate](n) + ATP = [phosphate](n+1) + ADP</text>
        <dbReference type="Rhea" id="RHEA:19573"/>
        <dbReference type="Rhea" id="RHEA-COMP:9859"/>
        <dbReference type="Rhea" id="RHEA-COMP:14280"/>
        <dbReference type="ChEBI" id="CHEBI:16838"/>
        <dbReference type="ChEBI" id="CHEBI:30616"/>
        <dbReference type="ChEBI" id="CHEBI:456216"/>
        <dbReference type="EC" id="2.7.4.1"/>
    </reaction>
</comment>
<dbReference type="InterPro" id="IPR036832">
    <property type="entry name" value="PPK_N_dom_sf"/>
</dbReference>
<organism evidence="12 13">
    <name type="scientific">Candidatus Gallimonas intestinigallinarum</name>
    <dbReference type="NCBI Taxonomy" id="2838604"/>
    <lineage>
        <taxon>Bacteria</taxon>
        <taxon>Bacillati</taxon>
        <taxon>Bacillota</taxon>
        <taxon>Clostridia</taxon>
        <taxon>Candidatus Gallimonas</taxon>
    </lineage>
</organism>
<dbReference type="PANTHER" id="PTHR30218:SF0">
    <property type="entry name" value="POLYPHOSPHATE KINASE"/>
    <property type="match status" value="1"/>
</dbReference>
<dbReference type="InterPro" id="IPR041108">
    <property type="entry name" value="PP_kinase_C_1"/>
</dbReference>
<keyword evidence="1 6" id="KW-0597">Phosphoprotein</keyword>
<keyword evidence="4 6" id="KW-0418">Kinase</keyword>
<dbReference type="AlphaFoldDB" id="A0A9D2IVD5"/>